<name>A0ABD2ANB6_VESMC</name>
<evidence type="ECO:0000313" key="4">
    <source>
        <dbReference type="Proteomes" id="UP001607303"/>
    </source>
</evidence>
<evidence type="ECO:0000256" key="2">
    <source>
        <dbReference type="SAM" id="SignalP"/>
    </source>
</evidence>
<feature type="coiled-coil region" evidence="1">
    <location>
        <begin position="162"/>
        <end position="189"/>
    </location>
</feature>
<evidence type="ECO:0000256" key="1">
    <source>
        <dbReference type="SAM" id="Coils"/>
    </source>
</evidence>
<organism evidence="3 4">
    <name type="scientific">Vespula maculifrons</name>
    <name type="common">Eastern yellow jacket</name>
    <name type="synonym">Wasp</name>
    <dbReference type="NCBI Taxonomy" id="7453"/>
    <lineage>
        <taxon>Eukaryota</taxon>
        <taxon>Metazoa</taxon>
        <taxon>Ecdysozoa</taxon>
        <taxon>Arthropoda</taxon>
        <taxon>Hexapoda</taxon>
        <taxon>Insecta</taxon>
        <taxon>Pterygota</taxon>
        <taxon>Neoptera</taxon>
        <taxon>Endopterygota</taxon>
        <taxon>Hymenoptera</taxon>
        <taxon>Apocrita</taxon>
        <taxon>Aculeata</taxon>
        <taxon>Vespoidea</taxon>
        <taxon>Vespidae</taxon>
        <taxon>Vespinae</taxon>
        <taxon>Vespula</taxon>
    </lineage>
</organism>
<keyword evidence="1" id="KW-0175">Coiled coil</keyword>
<evidence type="ECO:0000313" key="3">
    <source>
        <dbReference type="EMBL" id="KAL2722114.1"/>
    </source>
</evidence>
<protein>
    <submittedName>
        <fullName evidence="3">Serine-rich adhesin for platelets isoform X1</fullName>
    </submittedName>
</protein>
<sequence>MMATRSSTMTILLLSTIFILELIYAKDDGSTLEYEDFLTTTENYVRLRVDRGFENSLKVYRTFFPRDTSKFISGHSRTVCHYPSLRANPTIGNSGPCRSLACHVNSTLTLAVSQIHATCPSNAIGTYRIFLLLAVCMSTHTRVSTCESVDKFFFPSNCDRRLSQWSLINDDLRASKEEEEEEEKGKEEVFLFDISAVIECVVDNTKSPLSSNPIYGQQRVDYIGTRRLP</sequence>
<accession>A0ABD2ANB6</accession>
<dbReference type="Proteomes" id="UP001607303">
    <property type="component" value="Unassembled WGS sequence"/>
</dbReference>
<keyword evidence="2" id="KW-0732">Signal</keyword>
<reference evidence="3 4" key="1">
    <citation type="journal article" date="2024" name="Ann. Entomol. Soc. Am.">
        <title>Genomic analyses of the southern and eastern yellowjacket wasps (Hymenoptera: Vespidae) reveal evolutionary signatures of social life.</title>
        <authorList>
            <person name="Catto M.A."/>
            <person name="Caine P.B."/>
            <person name="Orr S.E."/>
            <person name="Hunt B.G."/>
            <person name="Goodisman M.A.D."/>
        </authorList>
    </citation>
    <scope>NUCLEOTIDE SEQUENCE [LARGE SCALE GENOMIC DNA]</scope>
    <source>
        <strain evidence="3">232</strain>
        <tissue evidence="3">Head and thorax</tissue>
    </source>
</reference>
<proteinExistence type="predicted"/>
<dbReference type="AlphaFoldDB" id="A0ABD2ANB6"/>
<dbReference type="EMBL" id="JAYRBN010000116">
    <property type="protein sequence ID" value="KAL2722114.1"/>
    <property type="molecule type" value="Genomic_DNA"/>
</dbReference>
<keyword evidence="4" id="KW-1185">Reference proteome</keyword>
<feature type="chain" id="PRO_5044800640" evidence="2">
    <location>
        <begin position="26"/>
        <end position="229"/>
    </location>
</feature>
<comment type="caution">
    <text evidence="3">The sequence shown here is derived from an EMBL/GenBank/DDBJ whole genome shotgun (WGS) entry which is preliminary data.</text>
</comment>
<feature type="signal peptide" evidence="2">
    <location>
        <begin position="1"/>
        <end position="25"/>
    </location>
</feature>
<gene>
    <name evidence="3" type="ORF">V1477_020934</name>
</gene>